<dbReference type="KEGG" id="hba:Hbal_1283"/>
<dbReference type="Proteomes" id="UP000002745">
    <property type="component" value="Chromosome"/>
</dbReference>
<dbReference type="STRING" id="582402.Hbal_1283"/>
<organism evidence="1 2">
    <name type="scientific">Hirschia baltica (strain ATCC 49814 / DSM 5838 / IFAM 1418)</name>
    <dbReference type="NCBI Taxonomy" id="582402"/>
    <lineage>
        <taxon>Bacteria</taxon>
        <taxon>Pseudomonadati</taxon>
        <taxon>Pseudomonadota</taxon>
        <taxon>Alphaproteobacteria</taxon>
        <taxon>Hyphomonadales</taxon>
        <taxon>Hyphomonadaceae</taxon>
        <taxon>Hirschia</taxon>
    </lineage>
</organism>
<keyword evidence="2" id="KW-1185">Reference proteome</keyword>
<name>C6XIN0_HIRBI</name>
<accession>C6XIN0</accession>
<dbReference type="AlphaFoldDB" id="C6XIN0"/>
<evidence type="ECO:0000313" key="2">
    <source>
        <dbReference type="Proteomes" id="UP000002745"/>
    </source>
</evidence>
<dbReference type="HOGENOM" id="CLU_1675511_0_0_5"/>
<dbReference type="OrthoDB" id="7632164at2"/>
<protein>
    <submittedName>
        <fullName evidence="1">Uncharacterized protein</fullName>
    </submittedName>
</protein>
<gene>
    <name evidence="1" type="ordered locus">Hbal_1283</name>
</gene>
<dbReference type="EMBL" id="CP001678">
    <property type="protein sequence ID" value="ACT58975.1"/>
    <property type="molecule type" value="Genomic_DNA"/>
</dbReference>
<sequence>MNKEQFLEYLEIYGADVKRWPEGVRSSAESFFRSEDLELKRAIELESTFDSFLGDQADMPEISVALEAKLIDLMPMAGETKSAPSFIEKLKSFRASKWMAAGLISASLVGGASVGYAQAAEQAELSVVNSMLSYASADELSNLDTEQWLNVEDISDE</sequence>
<proteinExistence type="predicted"/>
<evidence type="ECO:0000313" key="1">
    <source>
        <dbReference type="EMBL" id="ACT58975.1"/>
    </source>
</evidence>
<dbReference type="RefSeq" id="WP_015827125.1">
    <property type="nucleotide sequence ID" value="NC_012982.1"/>
</dbReference>
<reference evidence="2" key="1">
    <citation type="journal article" date="2011" name="J. Bacteriol.">
        <title>Genome sequences of eight morphologically diverse alphaproteobacteria.</title>
        <authorList>
            <consortium name="US DOE Joint Genome Institute"/>
            <person name="Brown P.J."/>
            <person name="Kysela D.T."/>
            <person name="Buechlein A."/>
            <person name="Hemmerich C."/>
            <person name="Brun Y.V."/>
        </authorList>
    </citation>
    <scope>NUCLEOTIDE SEQUENCE [LARGE SCALE GENOMIC DNA]</scope>
    <source>
        <strain evidence="2">ATCC 49814 / DSM 5838 / IFAM 1418</strain>
    </source>
</reference>